<name>A0A1Q3C7I6_CEPFO</name>
<dbReference type="AlphaFoldDB" id="A0A1Q3C7I6"/>
<protein>
    <submittedName>
        <fullName evidence="2">Uncharacterized protein</fullName>
    </submittedName>
</protein>
<evidence type="ECO:0000313" key="2">
    <source>
        <dbReference type="EMBL" id="GAV76061.1"/>
    </source>
</evidence>
<keyword evidence="1" id="KW-0812">Transmembrane</keyword>
<feature type="non-terminal residue" evidence="2">
    <location>
        <position position="1"/>
    </location>
</feature>
<dbReference type="EMBL" id="BDDD01001448">
    <property type="protein sequence ID" value="GAV76061.1"/>
    <property type="molecule type" value="Genomic_DNA"/>
</dbReference>
<keyword evidence="1" id="KW-1133">Transmembrane helix</keyword>
<comment type="caution">
    <text evidence="2">The sequence shown here is derived from an EMBL/GenBank/DDBJ whole genome shotgun (WGS) entry which is preliminary data.</text>
</comment>
<organism evidence="2 3">
    <name type="scientific">Cephalotus follicularis</name>
    <name type="common">Albany pitcher plant</name>
    <dbReference type="NCBI Taxonomy" id="3775"/>
    <lineage>
        <taxon>Eukaryota</taxon>
        <taxon>Viridiplantae</taxon>
        <taxon>Streptophyta</taxon>
        <taxon>Embryophyta</taxon>
        <taxon>Tracheophyta</taxon>
        <taxon>Spermatophyta</taxon>
        <taxon>Magnoliopsida</taxon>
        <taxon>eudicotyledons</taxon>
        <taxon>Gunneridae</taxon>
        <taxon>Pentapetalae</taxon>
        <taxon>rosids</taxon>
        <taxon>fabids</taxon>
        <taxon>Oxalidales</taxon>
        <taxon>Cephalotaceae</taxon>
        <taxon>Cephalotus</taxon>
    </lineage>
</organism>
<dbReference type="Proteomes" id="UP000187406">
    <property type="component" value="Unassembled WGS sequence"/>
</dbReference>
<evidence type="ECO:0000313" key="3">
    <source>
        <dbReference type="Proteomes" id="UP000187406"/>
    </source>
</evidence>
<accession>A0A1Q3C7I6</accession>
<keyword evidence="3" id="KW-1185">Reference proteome</keyword>
<feature type="transmembrane region" description="Helical" evidence="1">
    <location>
        <begin position="117"/>
        <end position="143"/>
    </location>
</feature>
<gene>
    <name evidence="2" type="ORF">CFOL_v3_19536</name>
</gene>
<reference evidence="3" key="1">
    <citation type="submission" date="2016-04" db="EMBL/GenBank/DDBJ databases">
        <title>Cephalotus genome sequencing.</title>
        <authorList>
            <person name="Fukushima K."/>
            <person name="Hasebe M."/>
            <person name="Fang X."/>
        </authorList>
    </citation>
    <scope>NUCLEOTIDE SEQUENCE [LARGE SCALE GENOMIC DNA]</scope>
    <source>
        <strain evidence="3">cv. St1</strain>
    </source>
</reference>
<dbReference type="InParanoid" id="A0A1Q3C7I6"/>
<keyword evidence="1" id="KW-0472">Membrane</keyword>
<sequence>SYTSKLPTIRKLHTINFSYGATTFKVTSNIILIRVVRNASNINFCSDLLVHFTSFTILLSLNSSLLLTTTVLCLTLSLFLLLLLVHIFLFIFLLLLCFLILFYFLRNFITTTTITCYFSFFYIFFNVIISLPLLLLLLLFAIATTITCCFSLFYNFINANNFIAATTLVVVVDCV</sequence>
<evidence type="ECO:0000256" key="1">
    <source>
        <dbReference type="SAM" id="Phobius"/>
    </source>
</evidence>
<feature type="transmembrane region" description="Helical" evidence="1">
    <location>
        <begin position="78"/>
        <end position="105"/>
    </location>
</feature>
<proteinExistence type="predicted"/>
<feature type="transmembrane region" description="Helical" evidence="1">
    <location>
        <begin position="48"/>
        <end position="72"/>
    </location>
</feature>
<feature type="transmembrane region" description="Helical" evidence="1">
    <location>
        <begin position="17"/>
        <end position="36"/>
    </location>
</feature>